<evidence type="ECO:0000313" key="2">
    <source>
        <dbReference type="EMBL" id="MFB9065183.1"/>
    </source>
</evidence>
<reference evidence="2 3" key="1">
    <citation type="submission" date="2024-09" db="EMBL/GenBank/DDBJ databases">
        <authorList>
            <person name="Sun Q."/>
            <person name="Mori K."/>
        </authorList>
    </citation>
    <scope>NUCLEOTIDE SEQUENCE [LARGE SCALE GENOMIC DNA]</scope>
    <source>
        <strain evidence="2 3">CECT 7908</strain>
    </source>
</reference>
<feature type="domain" description="Glycosyltransferase 2-like" evidence="1">
    <location>
        <begin position="6"/>
        <end position="142"/>
    </location>
</feature>
<organism evidence="2 3">
    <name type="scientific">Flavobacterium branchiarum</name>
    <dbReference type="NCBI Taxonomy" id="1114870"/>
    <lineage>
        <taxon>Bacteria</taxon>
        <taxon>Pseudomonadati</taxon>
        <taxon>Bacteroidota</taxon>
        <taxon>Flavobacteriia</taxon>
        <taxon>Flavobacteriales</taxon>
        <taxon>Flavobacteriaceae</taxon>
        <taxon>Flavobacterium</taxon>
    </lineage>
</organism>
<dbReference type="SUPFAM" id="SSF53448">
    <property type="entry name" value="Nucleotide-diphospho-sugar transferases"/>
    <property type="match status" value="1"/>
</dbReference>
<dbReference type="PANTHER" id="PTHR22916:SF3">
    <property type="entry name" value="UDP-GLCNAC:BETAGAL BETA-1,3-N-ACETYLGLUCOSAMINYLTRANSFERASE-LIKE PROTEIN 1"/>
    <property type="match status" value="1"/>
</dbReference>
<dbReference type="Proteomes" id="UP001589589">
    <property type="component" value="Unassembled WGS sequence"/>
</dbReference>
<name>A0ABV5FNQ2_9FLAO</name>
<gene>
    <name evidence="2" type="ORF">ACFFUQ_14250</name>
</gene>
<keyword evidence="3" id="KW-1185">Reference proteome</keyword>
<sequence>MKNKVSIIIATYNRAHLILETLESVCNQTYTNWECIIVDDGSTDNTEKIVNDLVSNDSRFKFLNRPSERPKGPNAARNFGIENSTGEYVLSLDSDDWILPEHLELKVEVFKKDHTIDGVLSKTIMVDSNKVIIKKEERTRLTKNILEDFISLRVSWYMHDIMWRKSFFENKVLYDEQLLKMLDRDFHIRRLSEEPVLAFIDEYLSLYRIHENSNSSNNNINVAESRHNAIIKIVNELNGKGKLSNNIKFYLFKHQVQNLVILHKHPNCMSLYFRLIKKTFIFRFDYLKWLLKLMIGYCSFKIMGRGLYFVQ</sequence>
<protein>
    <submittedName>
        <fullName evidence="2">Glycosyltransferase family 2 protein</fullName>
    </submittedName>
</protein>
<dbReference type="PANTHER" id="PTHR22916">
    <property type="entry name" value="GLYCOSYLTRANSFERASE"/>
    <property type="match status" value="1"/>
</dbReference>
<dbReference type="RefSeq" id="WP_290260998.1">
    <property type="nucleotide sequence ID" value="NZ_JAUFQQ010000003.1"/>
</dbReference>
<evidence type="ECO:0000259" key="1">
    <source>
        <dbReference type="Pfam" id="PF00535"/>
    </source>
</evidence>
<dbReference type="EMBL" id="JBHMEX010000043">
    <property type="protein sequence ID" value="MFB9065183.1"/>
    <property type="molecule type" value="Genomic_DNA"/>
</dbReference>
<dbReference type="InterPro" id="IPR001173">
    <property type="entry name" value="Glyco_trans_2-like"/>
</dbReference>
<evidence type="ECO:0000313" key="3">
    <source>
        <dbReference type="Proteomes" id="UP001589589"/>
    </source>
</evidence>
<accession>A0ABV5FNQ2</accession>
<dbReference type="CDD" id="cd00761">
    <property type="entry name" value="Glyco_tranf_GTA_type"/>
    <property type="match status" value="1"/>
</dbReference>
<dbReference type="InterPro" id="IPR029044">
    <property type="entry name" value="Nucleotide-diphossugar_trans"/>
</dbReference>
<dbReference type="Pfam" id="PF00535">
    <property type="entry name" value="Glycos_transf_2"/>
    <property type="match status" value="1"/>
</dbReference>
<proteinExistence type="predicted"/>
<comment type="caution">
    <text evidence="2">The sequence shown here is derived from an EMBL/GenBank/DDBJ whole genome shotgun (WGS) entry which is preliminary data.</text>
</comment>
<dbReference type="Gene3D" id="3.90.550.10">
    <property type="entry name" value="Spore Coat Polysaccharide Biosynthesis Protein SpsA, Chain A"/>
    <property type="match status" value="1"/>
</dbReference>